<accession>A0AAN7U5Y1</accession>
<dbReference type="Proteomes" id="UP001305414">
    <property type="component" value="Unassembled WGS sequence"/>
</dbReference>
<organism evidence="2 3">
    <name type="scientific">Xylaria bambusicola</name>
    <dbReference type="NCBI Taxonomy" id="326684"/>
    <lineage>
        <taxon>Eukaryota</taxon>
        <taxon>Fungi</taxon>
        <taxon>Dikarya</taxon>
        <taxon>Ascomycota</taxon>
        <taxon>Pezizomycotina</taxon>
        <taxon>Sordariomycetes</taxon>
        <taxon>Xylariomycetidae</taxon>
        <taxon>Xylariales</taxon>
        <taxon>Xylariaceae</taxon>
        <taxon>Xylaria</taxon>
    </lineage>
</organism>
<name>A0AAN7U5Y1_9PEZI</name>
<evidence type="ECO:0008006" key="4">
    <source>
        <dbReference type="Google" id="ProtNLM"/>
    </source>
</evidence>
<sequence length="142" mass="15707">MDTALNVASTATGVLSLAIQLVQLTQQYTSRMVNLPSSVACYLSDLTLLKQLLSDLQDGLALPPTTQAAGEATQLALMKELRIVQGELENLQDKLHNHQNHGAFHVAKSVIWPFRDDDTERWADNLRACRHRIRSTAMISGL</sequence>
<dbReference type="AlphaFoldDB" id="A0AAN7U5Y1"/>
<evidence type="ECO:0000313" key="3">
    <source>
        <dbReference type="Proteomes" id="UP001305414"/>
    </source>
</evidence>
<keyword evidence="3" id="KW-1185">Reference proteome</keyword>
<keyword evidence="1" id="KW-0175">Coiled coil</keyword>
<comment type="caution">
    <text evidence="2">The sequence shown here is derived from an EMBL/GenBank/DDBJ whole genome shotgun (WGS) entry which is preliminary data.</text>
</comment>
<evidence type="ECO:0000256" key="1">
    <source>
        <dbReference type="SAM" id="Coils"/>
    </source>
</evidence>
<feature type="coiled-coil region" evidence="1">
    <location>
        <begin position="74"/>
        <end position="101"/>
    </location>
</feature>
<dbReference type="EMBL" id="JAWHQM010000003">
    <property type="protein sequence ID" value="KAK5626445.1"/>
    <property type="molecule type" value="Genomic_DNA"/>
</dbReference>
<proteinExistence type="predicted"/>
<reference evidence="2 3" key="1">
    <citation type="submission" date="2023-10" db="EMBL/GenBank/DDBJ databases">
        <title>Draft genome sequence of Xylaria bambusicola isolate GMP-LS, the root and basal stem rot pathogen of sugarcane in Indonesia.</title>
        <authorList>
            <person name="Selvaraj P."/>
            <person name="Muralishankar V."/>
            <person name="Muruganantham S."/>
            <person name="Sp S."/>
            <person name="Haryani S."/>
            <person name="Lau K.J.X."/>
            <person name="Naqvi N.I."/>
        </authorList>
    </citation>
    <scope>NUCLEOTIDE SEQUENCE [LARGE SCALE GENOMIC DNA]</scope>
    <source>
        <strain evidence="2">GMP-LS</strain>
    </source>
</reference>
<gene>
    <name evidence="2" type="ORF">RRF57_002160</name>
</gene>
<evidence type="ECO:0000313" key="2">
    <source>
        <dbReference type="EMBL" id="KAK5626445.1"/>
    </source>
</evidence>
<protein>
    <recommendedName>
        <fullName evidence="4">Fungal N-terminal domain-containing protein</fullName>
    </recommendedName>
</protein>